<dbReference type="SUPFAM" id="SSF52980">
    <property type="entry name" value="Restriction endonuclease-like"/>
    <property type="match status" value="1"/>
</dbReference>
<dbReference type="AlphaFoldDB" id="A0A2N5PMI6"/>
<proteinExistence type="predicted"/>
<dbReference type="Gene3D" id="3.40.1350.10">
    <property type="match status" value="1"/>
</dbReference>
<evidence type="ECO:0000313" key="2">
    <source>
        <dbReference type="EMBL" id="PLT76370.1"/>
    </source>
</evidence>
<organism evidence="2 3">
    <name type="scientific">Mediterraneibacter gnavus</name>
    <name type="common">Ruminococcus gnavus</name>
    <dbReference type="NCBI Taxonomy" id="33038"/>
    <lineage>
        <taxon>Bacteria</taxon>
        <taxon>Bacillati</taxon>
        <taxon>Bacillota</taxon>
        <taxon>Clostridia</taxon>
        <taxon>Lachnospirales</taxon>
        <taxon>Lachnospiraceae</taxon>
        <taxon>Mediterraneibacter</taxon>
    </lineage>
</organism>
<evidence type="ECO:0000256" key="1">
    <source>
        <dbReference type="ARBA" id="ARBA00029354"/>
    </source>
</evidence>
<evidence type="ECO:0008006" key="4">
    <source>
        <dbReference type="Google" id="ProtNLM"/>
    </source>
</evidence>
<accession>A0A2N5PMI6</accession>
<dbReference type="Pfam" id="PF01870">
    <property type="entry name" value="Hjc"/>
    <property type="match status" value="1"/>
</dbReference>
<reference evidence="2 3" key="1">
    <citation type="journal article" date="2017" name="Genome Med.">
        <title>A novel Ruminococcus gnavus clade enriched in inflammatory bowel disease patients.</title>
        <authorList>
            <person name="Hall A.B."/>
            <person name="Yassour M."/>
            <person name="Sauk J."/>
            <person name="Garner A."/>
            <person name="Jiang X."/>
            <person name="Arthur T."/>
            <person name="Lagoudas G.K."/>
            <person name="Vatanen T."/>
            <person name="Fornelos N."/>
            <person name="Wilson R."/>
            <person name="Bertha M."/>
            <person name="Cohen M."/>
            <person name="Garber J."/>
            <person name="Khalili H."/>
            <person name="Gevers D."/>
            <person name="Ananthakrishnan A.N."/>
            <person name="Kugathasan S."/>
            <person name="Lander E.S."/>
            <person name="Blainey P."/>
            <person name="Vlamakis H."/>
            <person name="Xavier R.J."/>
            <person name="Huttenhower C."/>
        </authorList>
    </citation>
    <scope>NUCLEOTIDE SEQUENCE [LARGE SCALE GENOMIC DNA]</scope>
    <source>
        <strain evidence="2 3">RJX1125</strain>
    </source>
</reference>
<dbReference type="GO" id="GO:0008821">
    <property type="term" value="F:crossover junction DNA endonuclease activity"/>
    <property type="evidence" value="ECO:0007669"/>
    <property type="project" value="UniProtKB-EC"/>
</dbReference>
<dbReference type="RefSeq" id="WP_066730781.1">
    <property type="nucleotide sequence ID" value="NZ_NIHT01000006.1"/>
</dbReference>
<dbReference type="Proteomes" id="UP000235093">
    <property type="component" value="Unassembled WGS sequence"/>
</dbReference>
<dbReference type="EMBL" id="NIHT01000006">
    <property type="protein sequence ID" value="PLT76370.1"/>
    <property type="molecule type" value="Genomic_DNA"/>
</dbReference>
<name>A0A2N5PMI6_MEDGN</name>
<sequence length="123" mass="14316">MASEKNFENKVKKFLKDEGCYFIKYWGGGEFTKAGVPDVLACVHGFFFGIEIKAPNGKPSPLQLHNLHQIDESGGFAVLLYPNQFELFQELVRCISDDLEESITENYETLKERWWTQWVKLHR</sequence>
<dbReference type="InterPro" id="IPR002732">
    <property type="entry name" value="Hjc"/>
</dbReference>
<comment type="caution">
    <text evidence="2">The sequence shown here is derived from an EMBL/GenBank/DDBJ whole genome shotgun (WGS) entry which is preliminary data.</text>
</comment>
<comment type="catalytic activity">
    <reaction evidence="1">
        <text>Endonucleolytic cleavage at a junction such as a reciprocal single-stranded crossover between two homologous DNA duplexes (Holliday junction).</text>
        <dbReference type="EC" id="3.1.21.10"/>
    </reaction>
</comment>
<gene>
    <name evidence="2" type="ORF">CDL23_04965</name>
</gene>
<dbReference type="InterPro" id="IPR011335">
    <property type="entry name" value="Restrct_endonuc-II-like"/>
</dbReference>
<dbReference type="InterPro" id="IPR011856">
    <property type="entry name" value="tRNA_endonuc-like_dom_sf"/>
</dbReference>
<dbReference type="GO" id="GO:0003676">
    <property type="term" value="F:nucleic acid binding"/>
    <property type="evidence" value="ECO:0007669"/>
    <property type="project" value="InterPro"/>
</dbReference>
<protein>
    <recommendedName>
        <fullName evidence="4">VRR-NUC domain-containing protein</fullName>
    </recommendedName>
</protein>
<evidence type="ECO:0000313" key="3">
    <source>
        <dbReference type="Proteomes" id="UP000235093"/>
    </source>
</evidence>